<comment type="caution">
    <text evidence="1">The sequence shown here is derived from an EMBL/GenBank/DDBJ whole genome shotgun (WGS) entry which is preliminary data.</text>
</comment>
<accession>A0ABD0MUL9</accession>
<name>A0ABD0MUL9_CIRMR</name>
<reference evidence="1 2" key="1">
    <citation type="submission" date="2024-05" db="EMBL/GenBank/DDBJ databases">
        <title>Genome sequencing and assembly of Indian major carp, Cirrhinus mrigala (Hamilton, 1822).</title>
        <authorList>
            <person name="Mohindra V."/>
            <person name="Chowdhury L.M."/>
            <person name="Lal K."/>
            <person name="Jena J.K."/>
        </authorList>
    </citation>
    <scope>NUCLEOTIDE SEQUENCE [LARGE SCALE GENOMIC DNA]</scope>
    <source>
        <strain evidence="1">CM1030</strain>
        <tissue evidence="1">Blood</tissue>
    </source>
</reference>
<dbReference type="AlphaFoldDB" id="A0ABD0MUL9"/>
<proteinExistence type="predicted"/>
<organism evidence="1 2">
    <name type="scientific">Cirrhinus mrigala</name>
    <name type="common">Mrigala</name>
    <dbReference type="NCBI Taxonomy" id="683832"/>
    <lineage>
        <taxon>Eukaryota</taxon>
        <taxon>Metazoa</taxon>
        <taxon>Chordata</taxon>
        <taxon>Craniata</taxon>
        <taxon>Vertebrata</taxon>
        <taxon>Euteleostomi</taxon>
        <taxon>Actinopterygii</taxon>
        <taxon>Neopterygii</taxon>
        <taxon>Teleostei</taxon>
        <taxon>Ostariophysi</taxon>
        <taxon>Cypriniformes</taxon>
        <taxon>Cyprinidae</taxon>
        <taxon>Labeoninae</taxon>
        <taxon>Labeonini</taxon>
        <taxon>Cirrhinus</taxon>
    </lineage>
</organism>
<sequence>MGVTEEKRDIATMPVMAATKLSQPGTPGHSSILIATPVIKPTCGNGGCTGVRSHNGSDSRAHSQNGGDNNAPLCHCCHSCVVKLQLCFLNQVKSELLFLCQVTAVVPESSKVKAVSPESSQVAAVVPELSQVSDLHESRSPRVPSRPVCCTQIIEVSPLVSRLVSSLRDAPLVSACSAGIPKPTHLNPVAELFPPSVALSIAGIALWCVWATYTNTESLEVAACAAEPPEAAVSAVASSEAVMPAAVSLEVAAYAAEPHEMRMSASALCTVVAPSNTPSTRELSSWSKPAKEATYELSSCPNSAMEAACDLSACPITAKEAITELSAHPVTSMEAAYEHFSCSESALKSDYELSVLP</sequence>
<evidence type="ECO:0000313" key="1">
    <source>
        <dbReference type="EMBL" id="KAL0152842.1"/>
    </source>
</evidence>
<dbReference type="Proteomes" id="UP001529510">
    <property type="component" value="Unassembled WGS sequence"/>
</dbReference>
<evidence type="ECO:0000313" key="2">
    <source>
        <dbReference type="Proteomes" id="UP001529510"/>
    </source>
</evidence>
<protein>
    <submittedName>
        <fullName evidence="1">Uncharacterized protein</fullName>
    </submittedName>
</protein>
<dbReference type="EMBL" id="JAMKFB020000178">
    <property type="protein sequence ID" value="KAL0152842.1"/>
    <property type="molecule type" value="Genomic_DNA"/>
</dbReference>
<gene>
    <name evidence="1" type="ORF">M9458_051855</name>
</gene>
<feature type="non-terminal residue" evidence="1">
    <location>
        <position position="357"/>
    </location>
</feature>
<keyword evidence="2" id="KW-1185">Reference proteome</keyword>